<dbReference type="Proteomes" id="UP000295497">
    <property type="component" value="Chromosome"/>
</dbReference>
<name>A0A4V0NHA4_SORCE</name>
<feature type="region of interest" description="Disordered" evidence="1">
    <location>
        <begin position="1"/>
        <end position="34"/>
    </location>
</feature>
<proteinExistence type="predicted"/>
<protein>
    <submittedName>
        <fullName evidence="2">Uncharacterized protein</fullName>
    </submittedName>
</protein>
<feature type="compositionally biased region" description="Basic residues" evidence="1">
    <location>
        <begin position="1"/>
        <end position="11"/>
    </location>
</feature>
<sequence length="256" mass="26989">MSPKRKPRSRKGGASSAPRPASSASPAPAAPPAPRVRSFRLRLGITALELASGHDGLLRGAPEPVLLVAAYLLFPPDPGAPPPAPPTPGAPAGLTLPRPLGRTLVRFSAPRGRFPAVLTLRGPLSFKARARARENDRILLLVLAVEEDSGKEVERLYAHLADAKHLRLWDLDAPVPAPSTLAELIAAPYLQGHAAPVRVGVLDDGGDLRDTCRGDDFVGASAALVSTSRHEDALRFHVVSADGRNDWTAVTTVSVD</sequence>
<organism evidence="2 3">
    <name type="scientific">Sorangium cellulosum</name>
    <name type="common">Polyangium cellulosum</name>
    <dbReference type="NCBI Taxonomy" id="56"/>
    <lineage>
        <taxon>Bacteria</taxon>
        <taxon>Pseudomonadati</taxon>
        <taxon>Myxococcota</taxon>
        <taxon>Polyangia</taxon>
        <taxon>Polyangiales</taxon>
        <taxon>Polyangiaceae</taxon>
        <taxon>Sorangium</taxon>
    </lineage>
</organism>
<evidence type="ECO:0000313" key="3">
    <source>
        <dbReference type="Proteomes" id="UP000295497"/>
    </source>
</evidence>
<evidence type="ECO:0000256" key="1">
    <source>
        <dbReference type="SAM" id="MobiDB-lite"/>
    </source>
</evidence>
<accession>A0A4V0NHA4</accession>
<dbReference type="AlphaFoldDB" id="A0A4V0NHA4"/>
<reference evidence="2 3" key="1">
    <citation type="submission" date="2015-09" db="EMBL/GenBank/DDBJ databases">
        <title>Sorangium comparison.</title>
        <authorList>
            <person name="Zaburannyi N."/>
            <person name="Bunk B."/>
            <person name="Overmann J."/>
            <person name="Mueller R."/>
        </authorList>
    </citation>
    <scope>NUCLEOTIDE SEQUENCE [LARGE SCALE GENOMIC DNA]</scope>
    <source>
        <strain evidence="2 3">So ce836</strain>
    </source>
</reference>
<dbReference type="EMBL" id="CP012672">
    <property type="protein sequence ID" value="AUX35982.1"/>
    <property type="molecule type" value="Genomic_DNA"/>
</dbReference>
<feature type="compositionally biased region" description="Low complexity" evidence="1">
    <location>
        <begin position="14"/>
        <end position="27"/>
    </location>
</feature>
<evidence type="ECO:0000313" key="2">
    <source>
        <dbReference type="EMBL" id="AUX35982.1"/>
    </source>
</evidence>
<gene>
    <name evidence="2" type="ORF">SOCE836_081860</name>
</gene>